<gene>
    <name evidence="1" type="ORF">PsorP6_004410</name>
</gene>
<reference evidence="1 2" key="1">
    <citation type="journal article" date="2022" name="bioRxiv">
        <title>The genome of the oomycete Peronosclerospora sorghi, a cosmopolitan pathogen of maize and sorghum, is inflated with dispersed pseudogenes.</title>
        <authorList>
            <person name="Fletcher K."/>
            <person name="Martin F."/>
            <person name="Isakeit T."/>
            <person name="Cavanaugh K."/>
            <person name="Magill C."/>
            <person name="Michelmore R."/>
        </authorList>
    </citation>
    <scope>NUCLEOTIDE SEQUENCE [LARGE SCALE GENOMIC DNA]</scope>
    <source>
        <strain evidence="1">P6</strain>
    </source>
</reference>
<proteinExistence type="predicted"/>
<dbReference type="EMBL" id="CM047587">
    <property type="protein sequence ID" value="KAI9906864.1"/>
    <property type="molecule type" value="Genomic_DNA"/>
</dbReference>
<dbReference type="Proteomes" id="UP001163321">
    <property type="component" value="Chromosome 8"/>
</dbReference>
<evidence type="ECO:0000313" key="1">
    <source>
        <dbReference type="EMBL" id="KAI9906864.1"/>
    </source>
</evidence>
<keyword evidence="2" id="KW-1185">Reference proteome</keyword>
<name>A0ACC0VK78_9STRA</name>
<comment type="caution">
    <text evidence="1">The sequence shown here is derived from an EMBL/GenBank/DDBJ whole genome shotgun (WGS) entry which is preliminary data.</text>
</comment>
<accession>A0ACC0VK78</accession>
<organism evidence="1 2">
    <name type="scientific">Peronosclerospora sorghi</name>
    <dbReference type="NCBI Taxonomy" id="230839"/>
    <lineage>
        <taxon>Eukaryota</taxon>
        <taxon>Sar</taxon>
        <taxon>Stramenopiles</taxon>
        <taxon>Oomycota</taxon>
        <taxon>Peronosporomycetes</taxon>
        <taxon>Peronosporales</taxon>
        <taxon>Peronosporaceae</taxon>
        <taxon>Peronosclerospora</taxon>
    </lineage>
</organism>
<evidence type="ECO:0000313" key="2">
    <source>
        <dbReference type="Proteomes" id="UP001163321"/>
    </source>
</evidence>
<protein>
    <submittedName>
        <fullName evidence="1">Uncharacterized protein</fullName>
    </submittedName>
</protein>
<sequence>MPLRRTTISLVNLCGQYHLSLLGTLWLTALNSLTKRSWNWVLVRGSVGSAHTALTDGNEIVLELLTKNVEINAD</sequence>